<dbReference type="PANTHER" id="PTHR11203:SF37">
    <property type="entry name" value="INTEGRATOR COMPLEX SUBUNIT 11"/>
    <property type="match status" value="1"/>
</dbReference>
<dbReference type="EC" id="3.1.-.-" evidence="4"/>
<organism evidence="4 5">
    <name type="scientific">Pseudomonas fluorescens</name>
    <dbReference type="NCBI Taxonomy" id="294"/>
    <lineage>
        <taxon>Bacteria</taxon>
        <taxon>Pseudomonadati</taxon>
        <taxon>Pseudomonadota</taxon>
        <taxon>Gammaproteobacteria</taxon>
        <taxon>Pseudomonadales</taxon>
        <taxon>Pseudomonadaceae</taxon>
        <taxon>Pseudomonas</taxon>
    </lineage>
</organism>
<dbReference type="InterPro" id="IPR001279">
    <property type="entry name" value="Metallo-B-lactamas"/>
</dbReference>
<dbReference type="SMART" id="SM01027">
    <property type="entry name" value="Beta-Casp"/>
    <property type="match status" value="1"/>
</dbReference>
<dbReference type="Pfam" id="PF00753">
    <property type="entry name" value="Lactamase_B"/>
    <property type="match status" value="1"/>
</dbReference>
<dbReference type="InterPro" id="IPR050698">
    <property type="entry name" value="MBL"/>
</dbReference>
<keyword evidence="1 4" id="KW-0378">Hydrolase</keyword>
<name>A0A5E7TWI6_PSEFL</name>
<dbReference type="SUPFAM" id="SSF56281">
    <property type="entry name" value="Metallo-hydrolase/oxidoreductase"/>
    <property type="match status" value="1"/>
</dbReference>
<dbReference type="GO" id="GO:0016787">
    <property type="term" value="F:hydrolase activity"/>
    <property type="evidence" value="ECO:0007669"/>
    <property type="project" value="UniProtKB-KW"/>
</dbReference>
<dbReference type="PANTHER" id="PTHR11203">
    <property type="entry name" value="CLEAVAGE AND POLYADENYLATION SPECIFICITY FACTOR FAMILY MEMBER"/>
    <property type="match status" value="1"/>
</dbReference>
<gene>
    <name evidence="4" type="ORF">PS938_02656</name>
</gene>
<evidence type="ECO:0000259" key="2">
    <source>
        <dbReference type="SMART" id="SM00849"/>
    </source>
</evidence>
<evidence type="ECO:0000313" key="4">
    <source>
        <dbReference type="EMBL" id="VVQ02781.1"/>
    </source>
</evidence>
<protein>
    <submittedName>
        <fullName evidence="4">Ribonuclease</fullName>
        <ecNumber evidence="4">3.1.-.-</ecNumber>
    </submittedName>
</protein>
<evidence type="ECO:0000313" key="5">
    <source>
        <dbReference type="Proteomes" id="UP000327191"/>
    </source>
</evidence>
<dbReference type="GO" id="GO:0004521">
    <property type="term" value="F:RNA endonuclease activity"/>
    <property type="evidence" value="ECO:0007669"/>
    <property type="project" value="TreeGrafter"/>
</dbReference>
<dbReference type="InterPro" id="IPR011108">
    <property type="entry name" value="RMMBL"/>
</dbReference>
<dbReference type="AlphaFoldDB" id="A0A5E7TWI6"/>
<dbReference type="Gene3D" id="3.60.15.10">
    <property type="entry name" value="Ribonuclease Z/Hydroxyacylglutathione hydrolase-like"/>
    <property type="match status" value="1"/>
</dbReference>
<sequence length="567" mass="63612">MEVRFLGPLGKVTGSCAWLRDEARGWSFLVDCGMQQGERTATQWNKGTWPFDPSSIQFVVLTHAHIDHCGLLPLLYKQGFKGTVFCTRETQAFATILLKDAAMLSQLYTAEDIDRIEWREHRIGPLLGGFLPVSDDLFIRYFRTGHVIGAVSVAIHWGQKGPGQRSIVFSGDLGPNREDQEYLPFIRHQMNAGPFDFAVVESTYGATVRPAEQLCANIRRNNLCKLLDRILETGGTLLIPAFSFGRTQDVLFDLHWIVAEAPERYAEVNFYLDSPSAIRMHPAMLEALKRTESNGKHQKVRPLWLGKQMFQWFGLKDEKPDHIDALITLCEMCLSDKRQRHGRVRNVGNHLAHSWRPVFEHVSGNREALHRAIGTPAVVVSSAGSCDGGPAQWWVKRLANSSSNAIAFAGYCSAESAGGQILAVAQLPMKERQRHNSRVSWANGDVLSYREISAEVTALSGYSAHADQTGILAWIFSTSPKTGDLYSVAKHIFIQHGNDGEREALAAQINHTGDRGGFELEVMMPRDPEEWFNLEAESDGEKLKKRELELKKEIQRIEAELKLLNRP</sequence>
<proteinExistence type="predicted"/>
<dbReference type="EMBL" id="CABVJE010000010">
    <property type="protein sequence ID" value="VVQ02781.1"/>
    <property type="molecule type" value="Genomic_DNA"/>
</dbReference>
<dbReference type="CDD" id="cd16295">
    <property type="entry name" value="TTHA0252-CPSF-like_MBL-fold"/>
    <property type="match status" value="1"/>
</dbReference>
<evidence type="ECO:0000256" key="1">
    <source>
        <dbReference type="ARBA" id="ARBA00022801"/>
    </source>
</evidence>
<dbReference type="Proteomes" id="UP000327191">
    <property type="component" value="Unassembled WGS sequence"/>
</dbReference>
<dbReference type="SMART" id="SM00849">
    <property type="entry name" value="Lactamase_B"/>
    <property type="match status" value="1"/>
</dbReference>
<dbReference type="InterPro" id="IPR022712">
    <property type="entry name" value="Beta_Casp"/>
</dbReference>
<dbReference type="InterPro" id="IPR036866">
    <property type="entry name" value="RibonucZ/Hydroxyglut_hydro"/>
</dbReference>
<dbReference type="Pfam" id="PF10996">
    <property type="entry name" value="Beta-Casp"/>
    <property type="match status" value="1"/>
</dbReference>
<dbReference type="Pfam" id="PF07521">
    <property type="entry name" value="RMMBL"/>
    <property type="match status" value="1"/>
</dbReference>
<reference evidence="4 5" key="1">
    <citation type="submission" date="2019-09" db="EMBL/GenBank/DDBJ databases">
        <authorList>
            <person name="Chandra G."/>
            <person name="Truman W A."/>
        </authorList>
    </citation>
    <scope>NUCLEOTIDE SEQUENCE [LARGE SCALE GENOMIC DNA]</scope>
    <source>
        <strain evidence="4">PS938</strain>
    </source>
</reference>
<feature type="domain" description="Metallo-beta-lactamase" evidence="2">
    <location>
        <begin position="13"/>
        <end position="212"/>
    </location>
</feature>
<accession>A0A5E7TWI6</accession>
<dbReference type="RefSeq" id="WP_150672841.1">
    <property type="nucleotide sequence ID" value="NZ_CABVJE010000010.1"/>
</dbReference>
<dbReference type="Gene3D" id="3.40.50.10890">
    <property type="match status" value="1"/>
</dbReference>
<dbReference type="OrthoDB" id="9803916at2"/>
<feature type="domain" description="Beta-Casp" evidence="3">
    <location>
        <begin position="247"/>
        <end position="421"/>
    </location>
</feature>
<evidence type="ECO:0000259" key="3">
    <source>
        <dbReference type="SMART" id="SM01027"/>
    </source>
</evidence>